<organism evidence="4 5">
    <name type="scientific">Pseudonocardia kongjuensis</name>
    <dbReference type="NCBI Taxonomy" id="102227"/>
    <lineage>
        <taxon>Bacteria</taxon>
        <taxon>Bacillati</taxon>
        <taxon>Actinomycetota</taxon>
        <taxon>Actinomycetes</taxon>
        <taxon>Pseudonocardiales</taxon>
        <taxon>Pseudonocardiaceae</taxon>
        <taxon>Pseudonocardia</taxon>
    </lineage>
</organism>
<dbReference type="PANTHER" id="PTHR30466">
    <property type="entry name" value="FLAVIN REDUCTASE"/>
    <property type="match status" value="1"/>
</dbReference>
<feature type="compositionally biased region" description="Low complexity" evidence="2">
    <location>
        <begin position="191"/>
        <end position="200"/>
    </location>
</feature>
<dbReference type="SMART" id="SM00903">
    <property type="entry name" value="Flavin_Reduct"/>
    <property type="match status" value="1"/>
</dbReference>
<dbReference type="SUPFAM" id="SSF50475">
    <property type="entry name" value="FMN-binding split barrel"/>
    <property type="match status" value="1"/>
</dbReference>
<sequence length="200" mass="21642">MAIDPRELRACLGHFTTGVTVITCRGADDRPHGATVNAFTAVSLDPPLVLVSLDRRSRLCGLVEAEHRPFTVNVLESAQKDLALHFAGRPNQDVGWLPDSACGAPRLDGALAHISCTPWQSYDGGDHVLYLGEVQEFLIHEGAPLLFHTGRFHHLGGDHEPLLWGDSADGPDGQSWIPRAHTTPSTPAPTVPSTTPRSRR</sequence>
<evidence type="ECO:0000313" key="5">
    <source>
        <dbReference type="Proteomes" id="UP001501414"/>
    </source>
</evidence>
<gene>
    <name evidence="4" type="ORF">GCM10009613_15950</name>
</gene>
<evidence type="ECO:0000259" key="3">
    <source>
        <dbReference type="SMART" id="SM00903"/>
    </source>
</evidence>
<comment type="caution">
    <text evidence="4">The sequence shown here is derived from an EMBL/GenBank/DDBJ whole genome shotgun (WGS) entry which is preliminary data.</text>
</comment>
<dbReference type="Pfam" id="PF01613">
    <property type="entry name" value="Flavin_Reduct"/>
    <property type="match status" value="1"/>
</dbReference>
<dbReference type="Proteomes" id="UP001501414">
    <property type="component" value="Unassembled WGS sequence"/>
</dbReference>
<proteinExistence type="predicted"/>
<dbReference type="EMBL" id="BAAAJK010000006">
    <property type="protein sequence ID" value="GAA1384717.1"/>
    <property type="molecule type" value="Genomic_DNA"/>
</dbReference>
<keyword evidence="1" id="KW-0560">Oxidoreductase</keyword>
<dbReference type="InterPro" id="IPR002563">
    <property type="entry name" value="Flavin_Rdtase-like_dom"/>
</dbReference>
<keyword evidence="5" id="KW-1185">Reference proteome</keyword>
<feature type="region of interest" description="Disordered" evidence="2">
    <location>
        <begin position="163"/>
        <end position="200"/>
    </location>
</feature>
<dbReference type="PANTHER" id="PTHR30466:SF1">
    <property type="entry name" value="FMN REDUCTASE (NADH) RUTF"/>
    <property type="match status" value="1"/>
</dbReference>
<evidence type="ECO:0000256" key="1">
    <source>
        <dbReference type="ARBA" id="ARBA00023002"/>
    </source>
</evidence>
<name>A0ABP4I933_9PSEU</name>
<dbReference type="RefSeq" id="WP_344019968.1">
    <property type="nucleotide sequence ID" value="NZ_BAAAJK010000006.1"/>
</dbReference>
<reference evidence="5" key="1">
    <citation type="journal article" date="2019" name="Int. J. Syst. Evol. Microbiol.">
        <title>The Global Catalogue of Microorganisms (GCM) 10K type strain sequencing project: providing services to taxonomists for standard genome sequencing and annotation.</title>
        <authorList>
            <consortium name="The Broad Institute Genomics Platform"/>
            <consortium name="The Broad Institute Genome Sequencing Center for Infectious Disease"/>
            <person name="Wu L."/>
            <person name="Ma J."/>
        </authorList>
    </citation>
    <scope>NUCLEOTIDE SEQUENCE [LARGE SCALE GENOMIC DNA]</scope>
    <source>
        <strain evidence="5">JCM 11896</strain>
    </source>
</reference>
<evidence type="ECO:0000256" key="2">
    <source>
        <dbReference type="SAM" id="MobiDB-lite"/>
    </source>
</evidence>
<protein>
    <submittedName>
        <fullName evidence="4">Flavin reductase family protein</fullName>
    </submittedName>
</protein>
<dbReference type="InterPro" id="IPR050268">
    <property type="entry name" value="NADH-dep_flavin_reductase"/>
</dbReference>
<dbReference type="Gene3D" id="2.30.110.10">
    <property type="entry name" value="Electron Transport, Fmn-binding Protein, Chain A"/>
    <property type="match status" value="1"/>
</dbReference>
<evidence type="ECO:0000313" key="4">
    <source>
        <dbReference type="EMBL" id="GAA1384717.1"/>
    </source>
</evidence>
<dbReference type="InterPro" id="IPR012349">
    <property type="entry name" value="Split_barrel_FMN-bd"/>
</dbReference>
<feature type="domain" description="Flavin reductase like" evidence="3">
    <location>
        <begin position="12"/>
        <end position="154"/>
    </location>
</feature>
<accession>A0ABP4I933</accession>